<dbReference type="Pfam" id="PF05024">
    <property type="entry name" value="Gpi1"/>
    <property type="match status" value="1"/>
</dbReference>
<feature type="transmembrane region" description="Helical" evidence="2">
    <location>
        <begin position="349"/>
        <end position="365"/>
    </location>
</feature>
<feature type="transmembrane region" description="Helical" evidence="2">
    <location>
        <begin position="297"/>
        <end position="318"/>
    </location>
</feature>
<dbReference type="EMBL" id="CP143786">
    <property type="protein sequence ID" value="WVN87183.1"/>
    <property type="molecule type" value="Genomic_DNA"/>
</dbReference>
<protein>
    <recommendedName>
        <fullName evidence="5">Phosphatidylinositol glycan, class Q</fullName>
    </recommendedName>
</protein>
<name>A0AAJ8JRL8_9TREE</name>
<dbReference type="RefSeq" id="XP_066067883.1">
    <property type="nucleotide sequence ID" value="XM_066211786.1"/>
</dbReference>
<evidence type="ECO:0000256" key="2">
    <source>
        <dbReference type="SAM" id="Phobius"/>
    </source>
</evidence>
<keyword evidence="4" id="KW-1185">Reference proteome</keyword>
<dbReference type="GO" id="GO:0016020">
    <property type="term" value="C:membrane"/>
    <property type="evidence" value="ECO:0007669"/>
    <property type="project" value="InterPro"/>
</dbReference>
<reference evidence="3" key="1">
    <citation type="submission" date="2016-06" db="EMBL/GenBank/DDBJ databases">
        <authorList>
            <person name="Cuomo C."/>
            <person name="Litvintseva A."/>
            <person name="Heitman J."/>
            <person name="Chen Y."/>
            <person name="Sun S."/>
            <person name="Springer D."/>
            <person name="Dromer F."/>
            <person name="Young S."/>
            <person name="Zeng Q."/>
            <person name="Chapman S."/>
            <person name="Gujja S."/>
            <person name="Saif S."/>
            <person name="Birren B."/>
        </authorList>
    </citation>
    <scope>NUCLEOTIDE SEQUENCE</scope>
    <source>
        <strain evidence="3">CBS 7841</strain>
    </source>
</reference>
<dbReference type="GO" id="GO:0006506">
    <property type="term" value="P:GPI anchor biosynthetic process"/>
    <property type="evidence" value="ECO:0007669"/>
    <property type="project" value="InterPro"/>
</dbReference>
<keyword evidence="2" id="KW-0472">Membrane</keyword>
<accession>A0AAJ8JRL8</accession>
<dbReference type="KEGG" id="cdep:91086572"/>
<evidence type="ECO:0008006" key="5">
    <source>
        <dbReference type="Google" id="ProtNLM"/>
    </source>
</evidence>
<dbReference type="PANTHER" id="PTHR21329:SF3">
    <property type="entry name" value="PHOSPHATIDYLINOSITOL N-ACETYLGLUCOSAMINYLTRANSFERASE SUBUNIT Q"/>
    <property type="match status" value="1"/>
</dbReference>
<dbReference type="AlphaFoldDB" id="A0AAJ8JRL8"/>
<feature type="region of interest" description="Disordered" evidence="1">
    <location>
        <begin position="475"/>
        <end position="500"/>
    </location>
</feature>
<dbReference type="Proteomes" id="UP000094043">
    <property type="component" value="Chromosome 3"/>
</dbReference>
<gene>
    <name evidence="3" type="ORF">L203_102360</name>
</gene>
<sequence length="500" mass="57363">MIIYWPIKVTNDTYGRVLGLKAGEKSWVVVAVVSEAWDELQTRRARELGVEMIGQALSCDSNQEMTSGIHFWLGKDQLPESCSQSITLVLFQPPKPNRLQYLTLDVPNKSTPNRDLAMQDSFSQVHDQTCLPKAIDLINQVVDIRRALKSSEKPRIIALDRPDDPVLHAETHLLLLLRLDQLCTRLEQVTSISIRYKRYRQAMDIREKSRGYNLFWNTVWLILNDLILGHVASNLLAIYHPWLIAHLPSAFDEYLVKMPISGLRWLNDWPVGLKLNTPLCQFFCMAIEACIRRWNNVVAPLLDAYLSCVLTILSWLSLTGLTTTLALVSDLLSLLSLHLWFSFKMMNLVYEWQVSSLGGLWNLFRGKRWNVARQRTDSYEYDIDQLFLGTLLFTVSAFLFPTVLALYIFLGLLRLGFVSVATTTLVLRRVMNAWPLFELMLRLKEPSRVPGMCRLTCQPLTVRSGCNLYATSFTHTQDPPRQTRQHQYSPGNKQHTAIPL</sequence>
<dbReference type="InterPro" id="IPR007720">
    <property type="entry name" value="PigQ/GPI1"/>
</dbReference>
<evidence type="ECO:0000313" key="3">
    <source>
        <dbReference type="EMBL" id="WVN87183.1"/>
    </source>
</evidence>
<keyword evidence="2" id="KW-0812">Transmembrane</keyword>
<feature type="transmembrane region" description="Helical" evidence="2">
    <location>
        <begin position="386"/>
        <end position="409"/>
    </location>
</feature>
<evidence type="ECO:0000256" key="1">
    <source>
        <dbReference type="SAM" id="MobiDB-lite"/>
    </source>
</evidence>
<dbReference type="GO" id="GO:0005783">
    <property type="term" value="C:endoplasmic reticulum"/>
    <property type="evidence" value="ECO:0007669"/>
    <property type="project" value="TreeGrafter"/>
</dbReference>
<dbReference type="GeneID" id="91086572"/>
<keyword evidence="2" id="KW-1133">Transmembrane helix</keyword>
<reference evidence="3" key="2">
    <citation type="journal article" date="2022" name="Elife">
        <title>Obligate sexual reproduction of a homothallic fungus closely related to the Cryptococcus pathogenic species complex.</title>
        <authorList>
            <person name="Passer A.R."/>
            <person name="Clancey S.A."/>
            <person name="Shea T."/>
            <person name="David-Palma M."/>
            <person name="Averette A.F."/>
            <person name="Boekhout T."/>
            <person name="Porcel B.M."/>
            <person name="Nowrousian M."/>
            <person name="Cuomo C.A."/>
            <person name="Sun S."/>
            <person name="Heitman J."/>
            <person name="Coelho M.A."/>
        </authorList>
    </citation>
    <scope>NUCLEOTIDE SEQUENCE</scope>
    <source>
        <strain evidence="3">CBS 7841</strain>
    </source>
</reference>
<dbReference type="PANTHER" id="PTHR21329">
    <property type="entry name" value="PHOSPHATIDYLINOSITOL N-ACETYLGLUCOSAMINYLTRANSFERASE SUBUNIT Q-RELATED"/>
    <property type="match status" value="1"/>
</dbReference>
<reference evidence="3" key="3">
    <citation type="submission" date="2024-01" db="EMBL/GenBank/DDBJ databases">
        <authorList>
            <person name="Coelho M.A."/>
            <person name="David-Palma M."/>
            <person name="Shea T."/>
            <person name="Sun S."/>
            <person name="Cuomo C.A."/>
            <person name="Heitman J."/>
        </authorList>
    </citation>
    <scope>NUCLEOTIDE SEQUENCE</scope>
    <source>
        <strain evidence="3">CBS 7841</strain>
    </source>
</reference>
<proteinExistence type="predicted"/>
<evidence type="ECO:0000313" key="4">
    <source>
        <dbReference type="Proteomes" id="UP000094043"/>
    </source>
</evidence>
<organism evidence="3 4">
    <name type="scientific">Cryptococcus depauperatus CBS 7841</name>
    <dbReference type="NCBI Taxonomy" id="1295531"/>
    <lineage>
        <taxon>Eukaryota</taxon>
        <taxon>Fungi</taxon>
        <taxon>Dikarya</taxon>
        <taxon>Basidiomycota</taxon>
        <taxon>Agaricomycotina</taxon>
        <taxon>Tremellomycetes</taxon>
        <taxon>Tremellales</taxon>
        <taxon>Cryptococcaceae</taxon>
        <taxon>Cryptococcus</taxon>
    </lineage>
</organism>